<dbReference type="PANTHER" id="PTHR46599:SF3">
    <property type="entry name" value="PIGGYBAC TRANSPOSABLE ELEMENT-DERIVED PROTEIN 4"/>
    <property type="match status" value="1"/>
</dbReference>
<dbReference type="OrthoDB" id="6609151at2759"/>
<gene>
    <name evidence="2" type="ORF">ACAOBT_LOCUS21333</name>
</gene>
<accession>A0A9P0PNR8</accession>
<evidence type="ECO:0000313" key="2">
    <source>
        <dbReference type="EMBL" id="CAH1993148.1"/>
    </source>
</evidence>
<organism evidence="2 3">
    <name type="scientific">Acanthoscelides obtectus</name>
    <name type="common">Bean weevil</name>
    <name type="synonym">Bruchus obtectus</name>
    <dbReference type="NCBI Taxonomy" id="200917"/>
    <lineage>
        <taxon>Eukaryota</taxon>
        <taxon>Metazoa</taxon>
        <taxon>Ecdysozoa</taxon>
        <taxon>Arthropoda</taxon>
        <taxon>Hexapoda</taxon>
        <taxon>Insecta</taxon>
        <taxon>Pterygota</taxon>
        <taxon>Neoptera</taxon>
        <taxon>Endopterygota</taxon>
        <taxon>Coleoptera</taxon>
        <taxon>Polyphaga</taxon>
        <taxon>Cucujiformia</taxon>
        <taxon>Chrysomeloidea</taxon>
        <taxon>Chrysomelidae</taxon>
        <taxon>Bruchinae</taxon>
        <taxon>Bruchini</taxon>
        <taxon>Acanthoscelides</taxon>
    </lineage>
</organism>
<dbReference type="AlphaFoldDB" id="A0A9P0PNR8"/>
<evidence type="ECO:0000259" key="1">
    <source>
        <dbReference type="Pfam" id="PF13843"/>
    </source>
</evidence>
<sequence>MKADKELKRGDTDWKISDTGLSIFKWKDKRSVHLLSNYHDPQIFSTVRRKSRNGQIEDVNCPRILLDYNMNMGFVDKLDQLKSNFGLDRRSHKWWHRIFFHFIDICVVNSYILYKLNGQQISHKNFRRAVVDGLVAEKLVGLKTTRDSSPLCIKKHKPTVSSEIRLESSAHHPERSTRRRCAVCSTKQMVLFSVQGTFVFVKVQNMLPTISSKVKITFRRRATKFEAQWYIIYTTPPPLYRAWD</sequence>
<keyword evidence="3" id="KW-1185">Reference proteome</keyword>
<dbReference type="InterPro" id="IPR029526">
    <property type="entry name" value="PGBD"/>
</dbReference>
<name>A0A9P0PNR8_ACAOB</name>
<feature type="domain" description="PiggyBac transposable element-derived protein" evidence="1">
    <location>
        <begin position="5"/>
        <end position="111"/>
    </location>
</feature>
<reference evidence="2" key="1">
    <citation type="submission" date="2022-03" db="EMBL/GenBank/DDBJ databases">
        <authorList>
            <person name="Sayadi A."/>
        </authorList>
    </citation>
    <scope>NUCLEOTIDE SEQUENCE</scope>
</reference>
<dbReference type="Pfam" id="PF13843">
    <property type="entry name" value="DDE_Tnp_1_7"/>
    <property type="match status" value="1"/>
</dbReference>
<dbReference type="Proteomes" id="UP001152888">
    <property type="component" value="Unassembled WGS sequence"/>
</dbReference>
<dbReference type="PANTHER" id="PTHR46599">
    <property type="entry name" value="PIGGYBAC TRANSPOSABLE ELEMENT-DERIVED PROTEIN 4"/>
    <property type="match status" value="1"/>
</dbReference>
<protein>
    <recommendedName>
        <fullName evidence="1">PiggyBac transposable element-derived protein domain-containing protein</fullName>
    </recommendedName>
</protein>
<comment type="caution">
    <text evidence="2">The sequence shown here is derived from an EMBL/GenBank/DDBJ whole genome shotgun (WGS) entry which is preliminary data.</text>
</comment>
<evidence type="ECO:0000313" key="3">
    <source>
        <dbReference type="Proteomes" id="UP001152888"/>
    </source>
</evidence>
<dbReference type="EMBL" id="CAKOFQ010007165">
    <property type="protein sequence ID" value="CAH1993148.1"/>
    <property type="molecule type" value="Genomic_DNA"/>
</dbReference>
<proteinExistence type="predicted"/>